<name>A0ACB8BD04_9AGAM</name>
<accession>A0ACB8BD04</accession>
<evidence type="ECO:0000313" key="1">
    <source>
        <dbReference type="EMBL" id="KAH7923149.1"/>
    </source>
</evidence>
<reference evidence="1" key="1">
    <citation type="journal article" date="2021" name="New Phytol.">
        <title>Evolutionary innovations through gain and loss of genes in the ectomycorrhizal Boletales.</title>
        <authorList>
            <person name="Wu G."/>
            <person name="Miyauchi S."/>
            <person name="Morin E."/>
            <person name="Kuo A."/>
            <person name="Drula E."/>
            <person name="Varga T."/>
            <person name="Kohler A."/>
            <person name="Feng B."/>
            <person name="Cao Y."/>
            <person name="Lipzen A."/>
            <person name="Daum C."/>
            <person name="Hundley H."/>
            <person name="Pangilinan J."/>
            <person name="Johnson J."/>
            <person name="Barry K."/>
            <person name="LaButti K."/>
            <person name="Ng V."/>
            <person name="Ahrendt S."/>
            <person name="Min B."/>
            <person name="Choi I.G."/>
            <person name="Park H."/>
            <person name="Plett J.M."/>
            <person name="Magnuson J."/>
            <person name="Spatafora J.W."/>
            <person name="Nagy L.G."/>
            <person name="Henrissat B."/>
            <person name="Grigoriev I.V."/>
            <person name="Yang Z.L."/>
            <person name="Xu J."/>
            <person name="Martin F.M."/>
        </authorList>
    </citation>
    <scope>NUCLEOTIDE SEQUENCE</scope>
    <source>
        <strain evidence="1">KUC20120723A-06</strain>
    </source>
</reference>
<evidence type="ECO:0000313" key="2">
    <source>
        <dbReference type="Proteomes" id="UP000790709"/>
    </source>
</evidence>
<keyword evidence="2" id="KW-1185">Reference proteome</keyword>
<comment type="caution">
    <text evidence="1">The sequence shown here is derived from an EMBL/GenBank/DDBJ whole genome shotgun (WGS) entry which is preliminary data.</text>
</comment>
<proteinExistence type="predicted"/>
<dbReference type="EMBL" id="MU266461">
    <property type="protein sequence ID" value="KAH7923149.1"/>
    <property type="molecule type" value="Genomic_DNA"/>
</dbReference>
<organism evidence="1 2">
    <name type="scientific">Leucogyrophana mollusca</name>
    <dbReference type="NCBI Taxonomy" id="85980"/>
    <lineage>
        <taxon>Eukaryota</taxon>
        <taxon>Fungi</taxon>
        <taxon>Dikarya</taxon>
        <taxon>Basidiomycota</taxon>
        <taxon>Agaricomycotina</taxon>
        <taxon>Agaricomycetes</taxon>
        <taxon>Agaricomycetidae</taxon>
        <taxon>Boletales</taxon>
        <taxon>Boletales incertae sedis</taxon>
        <taxon>Leucogyrophana</taxon>
    </lineage>
</organism>
<gene>
    <name evidence="1" type="ORF">BV22DRAFT_605137</name>
</gene>
<dbReference type="Proteomes" id="UP000790709">
    <property type="component" value="Unassembled WGS sequence"/>
</dbReference>
<protein>
    <submittedName>
        <fullName evidence="1">Uncharacterized protein</fullName>
    </submittedName>
</protein>
<sequence length="241" mass="26866">MDQNLAMGGESQSSKAPSPMEVVDLPPLPPRQGKNTPHIYRSDIETYLHPLISHRWTIGHVHKGQGIREILSLNKHFEFSSFAAAMEFVNGVAAISESERHHARTLIEYKTVVTFLHTHSAHIDFGIPGGKPNLRKVPGLTRRDIRLAIKIEQLHDEFMADGRAAPYAFRALGVLQKWACQLLKRRYGSDGFGGAAGSQPPFQKMIERMKARGEWNPLFSSQPVHPTIDPGENDPGAKPVR</sequence>